<reference evidence="3 4" key="1">
    <citation type="submission" date="2019-06" db="EMBL/GenBank/DDBJ databases">
        <title>A novel bacterium of genus Amaricoccus, isolated from marine sediment.</title>
        <authorList>
            <person name="Huang H."/>
            <person name="Mo K."/>
            <person name="Hu Y."/>
        </authorList>
    </citation>
    <scope>NUCLEOTIDE SEQUENCE [LARGE SCALE GENOMIC DNA]</scope>
    <source>
        <strain evidence="3 4">HB172011</strain>
    </source>
</reference>
<dbReference type="RefSeq" id="WP_140454088.1">
    <property type="nucleotide sequence ID" value="NZ_VFRP01000008.1"/>
</dbReference>
<dbReference type="AlphaFoldDB" id="A0A501WUJ9"/>
<dbReference type="Gene3D" id="3.30.70.20">
    <property type="match status" value="2"/>
</dbReference>
<dbReference type="PROSITE" id="PS51318">
    <property type="entry name" value="TAT"/>
    <property type="match status" value="1"/>
</dbReference>
<dbReference type="Proteomes" id="UP000319255">
    <property type="component" value="Unassembled WGS sequence"/>
</dbReference>
<dbReference type="InterPro" id="IPR009010">
    <property type="entry name" value="Asp_de-COase-like_dom_sf"/>
</dbReference>
<dbReference type="CDD" id="cd10551">
    <property type="entry name" value="PsrB"/>
    <property type="match status" value="1"/>
</dbReference>
<dbReference type="InterPro" id="IPR017896">
    <property type="entry name" value="4Fe4S_Fe-S-bd"/>
</dbReference>
<evidence type="ECO:0000313" key="3">
    <source>
        <dbReference type="EMBL" id="TPE51057.1"/>
    </source>
</evidence>
<sequence>MSAPRPPLWRALDADPSEARAAREFPALAALPPVERRDVLRLMGASLALAGLSGCDWGPDETAMPYVTVPEGEVVGEPRFYASAALMAGYAMPLIGRTYSGRPVKLEGNPDHPEWRGATDVFLQAALLDLYDPDRSRTPRRQDRPADWAAFDTMLADLRRRLDAEGGAGFALLSGEVTSPTLLRQFAALAARWPRARRFTHEPLGDAPRREAAARAFGRPLATRVDLARAEVVVSLGHDLLGPGPEQAVTARGWAERRRAWRAGAGAARLFAAEAAPTQTGAFAERRLVAEPDRLPALARGLAAALNGAGAEDGLSEAEAAWARAAAAALAARPGRGLVTAGPEAPAEVQALAMILTARLGGLGATLRVTEPVAPSGESLAALTEAAEAGEITTLLVLDANPLFTTPGADPFRAAFERVPLRIHLGTHRDETAVECQWHAPLTHPLESWGDARSRDGTVSIIQPLVRPLGGGRAPAEMLARLLGETETDARAATRATWREPWGAAFETRWTEALTRGFVAGTAVPELRPVPLDPPLMPDRPAAALTLVARPHPSVWDGRFANNGWLQETPAPLDKVTWGGVIAISPALAEEKGIATGDELRLTAGDRRMTGPAWIAPGQARGTVAVTLGHGRRVGGQVAAEVGADAFALLPPDGARVFALDGIEKTGARVTVATTQAHQAMEGHDFVRLTDRGAPLPPEPARASFYDPPKPSPGWGMSIDLDACIGCNACLVACVAENNIPVVGKDLVAQGREMHWLRVDRYHAGEPADPATYFQPVPCMHCAQAPCEMGCPVNATVHDAEGLNLQVYNRCIGTRTCSSFCPYKVRRFNWFDLTGDDPPEIRAMRNPEVTVRARGVMEKCTYCVQRISAARIAAKKEDRPIRDGEVVTACQAACPTEAITFGDMSDPETAVSRAKASGRDYPLIPEANTRPSTTYLARVRPDPEESA</sequence>
<dbReference type="PANTHER" id="PTHR42783:SF3">
    <property type="entry name" value="GLUTAMATE SYNTHASE [NADPH] SMALL CHAIN-RELATED"/>
    <property type="match status" value="1"/>
</dbReference>
<comment type="caution">
    <text evidence="3">The sequence shown here is derived from an EMBL/GenBank/DDBJ whole genome shotgun (WGS) entry which is preliminary data.</text>
</comment>
<accession>A0A501WUJ9</accession>
<dbReference type="SUPFAM" id="SSF54862">
    <property type="entry name" value="4Fe-4S ferredoxins"/>
    <property type="match status" value="1"/>
</dbReference>
<proteinExistence type="predicted"/>
<dbReference type="SUPFAM" id="SSF53706">
    <property type="entry name" value="Formate dehydrogenase/DMSO reductase, domains 1-3"/>
    <property type="match status" value="1"/>
</dbReference>
<dbReference type="EMBL" id="VFRP01000008">
    <property type="protein sequence ID" value="TPE51057.1"/>
    <property type="molecule type" value="Genomic_DNA"/>
</dbReference>
<name>A0A501WUJ9_9RHOB</name>
<protein>
    <submittedName>
        <fullName evidence="3">4Fe-4S dicluster domain-containing protein</fullName>
    </submittedName>
</protein>
<dbReference type="PANTHER" id="PTHR42783">
    <property type="entry name" value="GLUTAMATE SYNTHASE [NADPH] SMALL CHAIN"/>
    <property type="match status" value="1"/>
</dbReference>
<dbReference type="Gene3D" id="3.40.50.740">
    <property type="match status" value="1"/>
</dbReference>
<dbReference type="Pfam" id="PF13247">
    <property type="entry name" value="Fer4_11"/>
    <property type="match status" value="1"/>
</dbReference>
<evidence type="ECO:0000313" key="4">
    <source>
        <dbReference type="Proteomes" id="UP000319255"/>
    </source>
</evidence>
<gene>
    <name evidence="3" type="ORF">FJM51_10515</name>
</gene>
<keyword evidence="4" id="KW-1185">Reference proteome</keyword>
<dbReference type="InterPro" id="IPR006311">
    <property type="entry name" value="TAT_signal"/>
</dbReference>
<feature type="domain" description="4Fe-4S ferredoxin-type" evidence="2">
    <location>
        <begin position="715"/>
        <end position="745"/>
    </location>
</feature>
<dbReference type="SUPFAM" id="SSF50692">
    <property type="entry name" value="ADC-like"/>
    <property type="match status" value="1"/>
</dbReference>
<dbReference type="Gene3D" id="2.40.40.20">
    <property type="match status" value="1"/>
</dbReference>
<feature type="region of interest" description="Disordered" evidence="1">
    <location>
        <begin position="910"/>
        <end position="947"/>
    </location>
</feature>
<organism evidence="3 4">
    <name type="scientific">Amaricoccus solimangrovi</name>
    <dbReference type="NCBI Taxonomy" id="2589815"/>
    <lineage>
        <taxon>Bacteria</taxon>
        <taxon>Pseudomonadati</taxon>
        <taxon>Pseudomonadota</taxon>
        <taxon>Alphaproteobacteria</taxon>
        <taxon>Rhodobacterales</taxon>
        <taxon>Paracoccaceae</taxon>
        <taxon>Amaricoccus</taxon>
    </lineage>
</organism>
<feature type="domain" description="4Fe-4S ferredoxin-type" evidence="2">
    <location>
        <begin position="801"/>
        <end position="831"/>
    </location>
</feature>
<dbReference type="PROSITE" id="PS51379">
    <property type="entry name" value="4FE4S_FER_2"/>
    <property type="match status" value="2"/>
</dbReference>
<evidence type="ECO:0000256" key="1">
    <source>
        <dbReference type="SAM" id="MobiDB-lite"/>
    </source>
</evidence>
<evidence type="ECO:0000259" key="2">
    <source>
        <dbReference type="PROSITE" id="PS51379"/>
    </source>
</evidence>
<dbReference type="OrthoDB" id="9779457at2"/>